<keyword evidence="11" id="KW-1278">Translocase</keyword>
<comment type="subcellular location">
    <subcellularLocation>
        <location evidence="1">Cell membrane</location>
        <topology evidence="1">Multi-pass membrane protein</topology>
    </subcellularLocation>
</comment>
<evidence type="ECO:0000256" key="15">
    <source>
        <dbReference type="RuleBase" id="RU362081"/>
    </source>
</evidence>
<dbReference type="InterPro" id="IPR023298">
    <property type="entry name" value="ATPase_P-typ_TM_dom_sf"/>
</dbReference>
<feature type="transmembrane region" description="Helical" evidence="15">
    <location>
        <begin position="240"/>
        <end position="259"/>
    </location>
</feature>
<dbReference type="Pfam" id="PF00702">
    <property type="entry name" value="Hydrolase"/>
    <property type="match status" value="1"/>
</dbReference>
<dbReference type="SUPFAM" id="SSF56784">
    <property type="entry name" value="HAD-like"/>
    <property type="match status" value="1"/>
</dbReference>
<evidence type="ECO:0000313" key="18">
    <source>
        <dbReference type="Proteomes" id="UP000190188"/>
    </source>
</evidence>
<feature type="transmembrane region" description="Helical" evidence="15">
    <location>
        <begin position="40"/>
        <end position="56"/>
    </location>
</feature>
<evidence type="ECO:0000256" key="6">
    <source>
        <dbReference type="ARBA" id="ARBA00022692"/>
    </source>
</evidence>
<dbReference type="NCBIfam" id="TIGR01512">
    <property type="entry name" value="ATPase-IB2_Cd"/>
    <property type="match status" value="1"/>
</dbReference>
<dbReference type="PANTHER" id="PTHR43079:SF1">
    <property type="entry name" value="CADMIUM_ZINC-TRANSPORTING ATPASE HMA1, CHLOROPLASTIC-RELATED"/>
    <property type="match status" value="1"/>
</dbReference>
<feature type="transmembrane region" description="Helical" evidence="15">
    <location>
        <begin position="271"/>
        <end position="292"/>
    </location>
</feature>
<dbReference type="FunFam" id="2.70.150.10:FF:000002">
    <property type="entry name" value="Copper-transporting ATPase 1, putative"/>
    <property type="match status" value="1"/>
</dbReference>
<evidence type="ECO:0000256" key="9">
    <source>
        <dbReference type="ARBA" id="ARBA00022840"/>
    </source>
</evidence>
<dbReference type="InterPro" id="IPR023299">
    <property type="entry name" value="ATPase_P-typ_cyto_dom_N"/>
</dbReference>
<dbReference type="Proteomes" id="UP000190188">
    <property type="component" value="Unassembled WGS sequence"/>
</dbReference>
<dbReference type="NCBIfam" id="TIGR01494">
    <property type="entry name" value="ATPase_P-type"/>
    <property type="match status" value="1"/>
</dbReference>
<dbReference type="InterPro" id="IPR059000">
    <property type="entry name" value="ATPase_P-type_domA"/>
</dbReference>
<dbReference type="Gene3D" id="3.40.1110.10">
    <property type="entry name" value="Calcium-transporting ATPase, cytoplasmic domain N"/>
    <property type="match status" value="1"/>
</dbReference>
<keyword evidence="4 15" id="KW-1003">Cell membrane</keyword>
<keyword evidence="18" id="KW-1185">Reference proteome</keyword>
<dbReference type="Gene3D" id="2.70.150.10">
    <property type="entry name" value="Calcium-transporting ATPase, cytoplasmic transduction domain A"/>
    <property type="match status" value="1"/>
</dbReference>
<feature type="transmembrane region" description="Helical" evidence="15">
    <location>
        <begin position="580"/>
        <end position="599"/>
    </location>
</feature>
<dbReference type="GO" id="GO:0005886">
    <property type="term" value="C:plasma membrane"/>
    <property type="evidence" value="ECO:0007669"/>
    <property type="project" value="UniProtKB-SubCell"/>
</dbReference>
<dbReference type="EMBL" id="MSZX01000002">
    <property type="protein sequence ID" value="OPA80103.1"/>
    <property type="molecule type" value="Genomic_DNA"/>
</dbReference>
<evidence type="ECO:0000313" key="17">
    <source>
        <dbReference type="EMBL" id="OPA80103.1"/>
    </source>
</evidence>
<dbReference type="InterPro" id="IPR023214">
    <property type="entry name" value="HAD_sf"/>
</dbReference>
<keyword evidence="9 15" id="KW-0067">ATP-binding</keyword>
<dbReference type="AlphaFoldDB" id="A0A1T2XKA1"/>
<sequence>MMMNIKEWVVRNGELAASVTGGILTAIAWATSHIHEDAAIVLYILAFIIGGFSQARQGVKTLILERDLDVNLLMILAAIGAGCIGYWAEGAILIFIFSLSGALETYTMARSSKDISALMDMKPEMAVRYRDDIEEKVHISELEVGDVIIVRNGERIPADGTIQEGRSSIDQASITGESIPVDKEAGDEVFAGTLNGEGALYIEVSASSESSLFAKIIALVQEAQSEMPKSQLFMERFERIYARVVLGITVVLMLAPPLLMDWTWNHAIYKAMVFLVVASPCALVASIMPAMLSAISNRARKGVLFKGGAHLENLARVQVVTFDKTGTLTRGRPVVTDMLMFHGISESECLTAAASIESLTTHPLARAIVAKAGEQGLTLERPTDFQAVTGWGVQAYVQSDFWSIGKPGWFEEAEICEQVRKELHRLEMEGKTVIVIQRNDTIAGLIALQDQIRPEAQTLISRLHTLGVRAAMLTGDQEKTAHKIAKEAGIDLVYAELLPEDKLRIIKELQAQYGHVAMVGDGVNDAPALAVANVGIAMGAAGSDAALETADMVLMNDDLANIESSIRLGRKMNRVVKQNMIFAGAVILTLIFSNFVSNIPLPLGVVGHEGSTILVILNGLRLLRQ</sequence>
<dbReference type="SFLD" id="SFLDS00003">
    <property type="entry name" value="Haloacid_Dehalogenase"/>
    <property type="match status" value="1"/>
</dbReference>
<keyword evidence="8 15" id="KW-0547">Nucleotide-binding</keyword>
<evidence type="ECO:0000256" key="14">
    <source>
        <dbReference type="ARBA" id="ARBA00023136"/>
    </source>
</evidence>
<dbReference type="PRINTS" id="PR00119">
    <property type="entry name" value="CATATPASE"/>
</dbReference>
<evidence type="ECO:0000256" key="4">
    <source>
        <dbReference type="ARBA" id="ARBA00022475"/>
    </source>
</evidence>
<protein>
    <submittedName>
        <fullName evidence="17">Cadmium-translocating P-type ATPase</fullName>
    </submittedName>
</protein>
<dbReference type="GO" id="GO:0016887">
    <property type="term" value="F:ATP hydrolysis activity"/>
    <property type="evidence" value="ECO:0007669"/>
    <property type="project" value="InterPro"/>
</dbReference>
<evidence type="ECO:0000256" key="2">
    <source>
        <dbReference type="ARBA" id="ARBA00006024"/>
    </source>
</evidence>
<feature type="transmembrane region" description="Helical" evidence="15">
    <location>
        <begin position="68"/>
        <end position="87"/>
    </location>
</feature>
<keyword evidence="12 15" id="KW-1133">Transmembrane helix</keyword>
<evidence type="ECO:0000256" key="1">
    <source>
        <dbReference type="ARBA" id="ARBA00004651"/>
    </source>
</evidence>
<evidence type="ECO:0000256" key="11">
    <source>
        <dbReference type="ARBA" id="ARBA00022967"/>
    </source>
</evidence>
<feature type="domain" description="P-type ATPase A" evidence="16">
    <location>
        <begin position="121"/>
        <end position="221"/>
    </location>
</feature>
<dbReference type="InterPro" id="IPR051949">
    <property type="entry name" value="Cation_Transport_ATPase"/>
</dbReference>
<dbReference type="SUPFAM" id="SSF81665">
    <property type="entry name" value="Calcium ATPase, transmembrane domain M"/>
    <property type="match status" value="1"/>
</dbReference>
<evidence type="ECO:0000256" key="8">
    <source>
        <dbReference type="ARBA" id="ARBA00022741"/>
    </source>
</evidence>
<dbReference type="SFLD" id="SFLDF00027">
    <property type="entry name" value="p-type_atpase"/>
    <property type="match status" value="1"/>
</dbReference>
<dbReference type="InterPro" id="IPR008250">
    <property type="entry name" value="ATPase_P-typ_transduc_dom_A_sf"/>
</dbReference>
<keyword evidence="13" id="KW-0406">Ion transport</keyword>
<comment type="caution">
    <text evidence="17">The sequence shown here is derived from an EMBL/GenBank/DDBJ whole genome shotgun (WGS) entry which is preliminary data.</text>
</comment>
<dbReference type="InterPro" id="IPR018303">
    <property type="entry name" value="ATPase_P-typ_P_site"/>
</dbReference>
<keyword evidence="14 15" id="KW-0472">Membrane</keyword>
<name>A0A1T2XKA1_9BACL</name>
<dbReference type="InterPro" id="IPR027256">
    <property type="entry name" value="P-typ_ATPase_IB"/>
</dbReference>
<evidence type="ECO:0000256" key="5">
    <source>
        <dbReference type="ARBA" id="ARBA00022553"/>
    </source>
</evidence>
<evidence type="ECO:0000256" key="12">
    <source>
        <dbReference type="ARBA" id="ARBA00022989"/>
    </source>
</evidence>
<dbReference type="InterPro" id="IPR001757">
    <property type="entry name" value="P_typ_ATPase"/>
</dbReference>
<dbReference type="GO" id="GO:0019829">
    <property type="term" value="F:ATPase-coupled monoatomic cation transmembrane transporter activity"/>
    <property type="evidence" value="ECO:0007669"/>
    <property type="project" value="InterPro"/>
</dbReference>
<organism evidence="17 18">
    <name type="scientific">Paenibacillus selenitireducens</name>
    <dbReference type="NCBI Taxonomy" id="1324314"/>
    <lineage>
        <taxon>Bacteria</taxon>
        <taxon>Bacillati</taxon>
        <taxon>Bacillota</taxon>
        <taxon>Bacilli</taxon>
        <taxon>Bacillales</taxon>
        <taxon>Paenibacillaceae</taxon>
        <taxon>Paenibacillus</taxon>
    </lineage>
</organism>
<evidence type="ECO:0000259" key="16">
    <source>
        <dbReference type="Pfam" id="PF00122"/>
    </source>
</evidence>
<dbReference type="InterPro" id="IPR036412">
    <property type="entry name" value="HAD-like_sf"/>
</dbReference>
<dbReference type="STRING" id="1324314.BVG16_04960"/>
<comment type="similarity">
    <text evidence="2 15">Belongs to the cation transport ATPase (P-type) (TC 3.A.3) family. Type IB subfamily.</text>
</comment>
<keyword evidence="5" id="KW-0597">Phosphoprotein</keyword>
<reference evidence="17 18" key="1">
    <citation type="submission" date="2017-01" db="EMBL/GenBank/DDBJ databases">
        <title>Genome analysis of Paenibacillus selenitrireducens ES3-24.</title>
        <authorList>
            <person name="Xu D."/>
            <person name="Yao R."/>
            <person name="Zheng S."/>
        </authorList>
    </citation>
    <scope>NUCLEOTIDE SEQUENCE [LARGE SCALE GENOMIC DNA]</scope>
    <source>
        <strain evidence="17 18">ES3-24</strain>
    </source>
</reference>
<evidence type="ECO:0000256" key="10">
    <source>
        <dbReference type="ARBA" id="ARBA00022842"/>
    </source>
</evidence>
<dbReference type="CDD" id="cd07551">
    <property type="entry name" value="P-type_ATPase_HM_ZosA_PfeT-like"/>
    <property type="match status" value="1"/>
</dbReference>
<evidence type="ECO:0000256" key="3">
    <source>
        <dbReference type="ARBA" id="ARBA00022448"/>
    </source>
</evidence>
<keyword evidence="7 15" id="KW-0479">Metal-binding</keyword>
<dbReference type="PANTHER" id="PTHR43079">
    <property type="entry name" value="PROBABLE CADMIUM/ZINC-TRANSPORTING ATPASE HMA1"/>
    <property type="match status" value="1"/>
</dbReference>
<gene>
    <name evidence="17" type="ORF">BVG16_04960</name>
</gene>
<dbReference type="FunFam" id="3.40.50.1000:FF:000020">
    <property type="entry name" value="Probable cation-transporting P-type ATPase"/>
    <property type="match status" value="1"/>
</dbReference>
<dbReference type="SUPFAM" id="SSF81653">
    <property type="entry name" value="Calcium ATPase, transduction domain A"/>
    <property type="match status" value="1"/>
</dbReference>
<evidence type="ECO:0000256" key="13">
    <source>
        <dbReference type="ARBA" id="ARBA00023065"/>
    </source>
</evidence>
<dbReference type="PRINTS" id="PR00941">
    <property type="entry name" value="CDATPASE"/>
</dbReference>
<keyword evidence="3" id="KW-0813">Transport</keyword>
<evidence type="ECO:0000256" key="7">
    <source>
        <dbReference type="ARBA" id="ARBA00022723"/>
    </source>
</evidence>
<keyword evidence="6 15" id="KW-0812">Transmembrane</keyword>
<dbReference type="GO" id="GO:0046872">
    <property type="term" value="F:metal ion binding"/>
    <property type="evidence" value="ECO:0007669"/>
    <property type="project" value="UniProtKB-KW"/>
</dbReference>
<keyword evidence="10" id="KW-0460">Magnesium</keyword>
<proteinExistence type="inferred from homology"/>
<dbReference type="SFLD" id="SFLDG00002">
    <property type="entry name" value="C1.7:_P-type_atpase_like"/>
    <property type="match status" value="1"/>
</dbReference>
<dbReference type="Gene3D" id="3.40.50.1000">
    <property type="entry name" value="HAD superfamily/HAD-like"/>
    <property type="match status" value="1"/>
</dbReference>
<accession>A0A1T2XKA1</accession>
<dbReference type="GO" id="GO:0005524">
    <property type="term" value="F:ATP binding"/>
    <property type="evidence" value="ECO:0007669"/>
    <property type="project" value="UniProtKB-UniRule"/>
</dbReference>
<dbReference type="Pfam" id="PF00122">
    <property type="entry name" value="E1-E2_ATPase"/>
    <property type="match status" value="1"/>
</dbReference>
<dbReference type="NCBIfam" id="TIGR01525">
    <property type="entry name" value="ATPase-IB_hvy"/>
    <property type="match status" value="1"/>
</dbReference>
<dbReference type="InterPro" id="IPR044492">
    <property type="entry name" value="P_typ_ATPase_HD_dom"/>
</dbReference>
<dbReference type="PROSITE" id="PS00154">
    <property type="entry name" value="ATPASE_E1_E2"/>
    <property type="match status" value="1"/>
</dbReference>